<dbReference type="Proteomes" id="UP000541033">
    <property type="component" value="Unassembled WGS sequence"/>
</dbReference>
<evidence type="ECO:0000313" key="1">
    <source>
        <dbReference type="EMBL" id="NIH55220.1"/>
    </source>
</evidence>
<dbReference type="EMBL" id="JAAMOX010000003">
    <property type="protein sequence ID" value="NIH55220.1"/>
    <property type="molecule type" value="Genomic_DNA"/>
</dbReference>
<accession>A0A7X5R4L8</accession>
<dbReference type="AlphaFoldDB" id="A0A7X5R4L8"/>
<gene>
    <name evidence="1" type="ORF">FHX76_003135</name>
</gene>
<organism evidence="1 2">
    <name type="scientific">Lysinibacter cavernae</name>
    <dbReference type="NCBI Taxonomy" id="1640652"/>
    <lineage>
        <taxon>Bacteria</taxon>
        <taxon>Bacillati</taxon>
        <taxon>Actinomycetota</taxon>
        <taxon>Actinomycetes</taxon>
        <taxon>Micrococcales</taxon>
        <taxon>Microbacteriaceae</taxon>
        <taxon>Lysinibacter</taxon>
    </lineage>
</organism>
<sequence length="68" mass="7361">MRGSSGYMPAEASGNAGSCWRVRGELFQTRHSRQFSDRFTPETGTGNYTAAGDALAAGILQRARRLPL</sequence>
<protein>
    <submittedName>
        <fullName evidence="1">Uncharacterized protein</fullName>
    </submittedName>
</protein>
<name>A0A7X5R4L8_9MICO</name>
<comment type="caution">
    <text evidence="1">The sequence shown here is derived from an EMBL/GenBank/DDBJ whole genome shotgun (WGS) entry which is preliminary data.</text>
</comment>
<keyword evidence="2" id="KW-1185">Reference proteome</keyword>
<evidence type="ECO:0000313" key="2">
    <source>
        <dbReference type="Proteomes" id="UP000541033"/>
    </source>
</evidence>
<reference evidence="1 2" key="1">
    <citation type="submission" date="2020-02" db="EMBL/GenBank/DDBJ databases">
        <title>Sequencing the genomes of 1000 actinobacteria strains.</title>
        <authorList>
            <person name="Klenk H.-P."/>
        </authorList>
    </citation>
    <scope>NUCLEOTIDE SEQUENCE [LARGE SCALE GENOMIC DNA]</scope>
    <source>
        <strain evidence="1 2">DSM 27960</strain>
    </source>
</reference>
<proteinExistence type="predicted"/>